<accession>A0A0A9C864</accession>
<protein>
    <submittedName>
        <fullName evidence="1">Uncharacterized protein</fullName>
    </submittedName>
</protein>
<name>A0A0A9C864_ARUDO</name>
<dbReference type="AlphaFoldDB" id="A0A0A9C864"/>
<proteinExistence type="predicted"/>
<evidence type="ECO:0000313" key="1">
    <source>
        <dbReference type="EMBL" id="JAD67707.1"/>
    </source>
</evidence>
<reference evidence="1" key="2">
    <citation type="journal article" date="2015" name="Data Brief">
        <title>Shoot transcriptome of the giant reed, Arundo donax.</title>
        <authorList>
            <person name="Barrero R.A."/>
            <person name="Guerrero F.D."/>
            <person name="Moolhuijzen P."/>
            <person name="Goolsby J.A."/>
            <person name="Tidwell J."/>
            <person name="Bellgard S.E."/>
            <person name="Bellgard M.I."/>
        </authorList>
    </citation>
    <scope>NUCLEOTIDE SEQUENCE</scope>
    <source>
        <tissue evidence="1">Shoot tissue taken approximately 20 cm above the soil surface</tissue>
    </source>
</reference>
<sequence>MPLLLYPGFTWIPWLKYNFMTIEFPLLMLLHF</sequence>
<reference evidence="1" key="1">
    <citation type="submission" date="2014-09" db="EMBL/GenBank/DDBJ databases">
        <authorList>
            <person name="Magalhaes I.L.F."/>
            <person name="Oliveira U."/>
            <person name="Santos F.R."/>
            <person name="Vidigal T.H.D.A."/>
            <person name="Brescovit A.D."/>
            <person name="Santos A.J."/>
        </authorList>
    </citation>
    <scope>NUCLEOTIDE SEQUENCE</scope>
    <source>
        <tissue evidence="1">Shoot tissue taken approximately 20 cm above the soil surface</tissue>
    </source>
</reference>
<dbReference type="EMBL" id="GBRH01230188">
    <property type="protein sequence ID" value="JAD67707.1"/>
    <property type="molecule type" value="Transcribed_RNA"/>
</dbReference>
<organism evidence="1">
    <name type="scientific">Arundo donax</name>
    <name type="common">Giant reed</name>
    <name type="synonym">Donax arundinaceus</name>
    <dbReference type="NCBI Taxonomy" id="35708"/>
    <lineage>
        <taxon>Eukaryota</taxon>
        <taxon>Viridiplantae</taxon>
        <taxon>Streptophyta</taxon>
        <taxon>Embryophyta</taxon>
        <taxon>Tracheophyta</taxon>
        <taxon>Spermatophyta</taxon>
        <taxon>Magnoliopsida</taxon>
        <taxon>Liliopsida</taxon>
        <taxon>Poales</taxon>
        <taxon>Poaceae</taxon>
        <taxon>PACMAD clade</taxon>
        <taxon>Arundinoideae</taxon>
        <taxon>Arundineae</taxon>
        <taxon>Arundo</taxon>
    </lineage>
</organism>